<feature type="domain" description="ABC transmembrane type-1" evidence="10">
    <location>
        <begin position="159"/>
        <end position="353"/>
    </location>
</feature>
<dbReference type="Gene3D" id="1.10.3720.10">
    <property type="entry name" value="MetI-like"/>
    <property type="match status" value="1"/>
</dbReference>
<reference evidence="11 12" key="1">
    <citation type="submission" date="2016-12" db="EMBL/GenBank/DDBJ databases">
        <authorList>
            <person name="Song W.-J."/>
            <person name="Kurnit D.M."/>
        </authorList>
    </citation>
    <scope>NUCLEOTIDE SEQUENCE [LARGE SCALE GENOMIC DNA]</scope>
    <source>
        <strain evidence="11 12">CECT 9026</strain>
    </source>
</reference>
<protein>
    <submittedName>
        <fullName evidence="11">Inner membrane amino-acid ABC transporter permease protein YhdY</fullName>
    </submittedName>
</protein>
<dbReference type="OrthoDB" id="9814902at2"/>
<evidence type="ECO:0000256" key="1">
    <source>
        <dbReference type="ARBA" id="ARBA00004429"/>
    </source>
</evidence>
<gene>
    <name evidence="11" type="primary">yhdY_2</name>
    <name evidence="11" type="ORF">VSP9026_02349</name>
</gene>
<dbReference type="GO" id="GO:0043190">
    <property type="term" value="C:ATP-binding cassette (ABC) transporter complex"/>
    <property type="evidence" value="ECO:0007669"/>
    <property type="project" value="InterPro"/>
</dbReference>
<sequence>MQTKTTMAYIEPRPAIEMKMGWKAWCHQNLFSSVFNTCLTIIGLLFVVWLVPTLLNWFIFDATFVGTSQADCVSGGACWLPVVNRIELFTYGMYPAAQQWRVDVAFGLAAIAIPMLYIQRFNKLVMLCYIAVLPFAMWMLLKGGTFGLETISTTKFAGMMLTLFLAIFGMVFALPLGILLALGRRSKRPVIHWLSMAYIELVRSVPVITLLFMASLMIQLFLPPGQQFDVLLRVVAVLVLFTAAYMAETIRGGLQSIPQGQFEAAQALGFGYWKMMGQIILPQVLKNSIPSLLNHFVGILKETTLVMIVGVLDIVGVASSTLSNAKWVGLENEMYAFLAVFFFICCFSLSQYAAHLERRLK</sequence>
<feature type="transmembrane region" description="Helical" evidence="9">
    <location>
        <begin position="228"/>
        <end position="247"/>
    </location>
</feature>
<dbReference type="AlphaFoldDB" id="A0A1N6M5C3"/>
<evidence type="ECO:0000256" key="3">
    <source>
        <dbReference type="ARBA" id="ARBA00022448"/>
    </source>
</evidence>
<comment type="subcellular location">
    <subcellularLocation>
        <location evidence="1">Cell inner membrane</location>
        <topology evidence="1">Multi-pass membrane protein</topology>
    </subcellularLocation>
    <subcellularLocation>
        <location evidence="9">Cell membrane</location>
        <topology evidence="9">Multi-pass membrane protein</topology>
    </subcellularLocation>
</comment>
<feature type="transmembrane region" description="Helical" evidence="9">
    <location>
        <begin position="204"/>
        <end position="222"/>
    </location>
</feature>
<evidence type="ECO:0000256" key="5">
    <source>
        <dbReference type="ARBA" id="ARBA00022692"/>
    </source>
</evidence>
<dbReference type="RefSeq" id="WP_074373162.1">
    <property type="nucleotide sequence ID" value="NZ_AP024907.1"/>
</dbReference>
<feature type="transmembrane region" description="Helical" evidence="9">
    <location>
        <begin position="30"/>
        <end position="51"/>
    </location>
</feature>
<dbReference type="InterPro" id="IPR000515">
    <property type="entry name" value="MetI-like"/>
</dbReference>
<evidence type="ECO:0000256" key="7">
    <source>
        <dbReference type="ARBA" id="ARBA00022989"/>
    </source>
</evidence>
<dbReference type="PANTHER" id="PTHR30614">
    <property type="entry name" value="MEMBRANE COMPONENT OF AMINO ACID ABC TRANSPORTER"/>
    <property type="match status" value="1"/>
</dbReference>
<evidence type="ECO:0000256" key="4">
    <source>
        <dbReference type="ARBA" id="ARBA00022475"/>
    </source>
</evidence>
<keyword evidence="6" id="KW-0029">Amino-acid transport</keyword>
<dbReference type="Proteomes" id="UP000184774">
    <property type="component" value="Unassembled WGS sequence"/>
</dbReference>
<comment type="similarity">
    <text evidence="2">Belongs to the binding-protein-dependent transport system permease family. HisMQ subfamily.</text>
</comment>
<dbReference type="GO" id="GO:0006865">
    <property type="term" value="P:amino acid transport"/>
    <property type="evidence" value="ECO:0007669"/>
    <property type="project" value="UniProtKB-KW"/>
</dbReference>
<evidence type="ECO:0000256" key="6">
    <source>
        <dbReference type="ARBA" id="ARBA00022970"/>
    </source>
</evidence>
<evidence type="ECO:0000313" key="11">
    <source>
        <dbReference type="EMBL" id="SIO94624.1"/>
    </source>
</evidence>
<dbReference type="NCBIfam" id="TIGR01726">
    <property type="entry name" value="HEQRo_perm_3TM"/>
    <property type="match status" value="1"/>
</dbReference>
<dbReference type="EMBL" id="FSSB01000016">
    <property type="protein sequence ID" value="SIO94624.1"/>
    <property type="molecule type" value="Genomic_DNA"/>
</dbReference>
<evidence type="ECO:0000256" key="8">
    <source>
        <dbReference type="ARBA" id="ARBA00023136"/>
    </source>
</evidence>
<proteinExistence type="inferred from homology"/>
<evidence type="ECO:0000313" key="12">
    <source>
        <dbReference type="Proteomes" id="UP000184774"/>
    </source>
</evidence>
<evidence type="ECO:0000256" key="2">
    <source>
        <dbReference type="ARBA" id="ARBA00010072"/>
    </source>
</evidence>
<dbReference type="InterPro" id="IPR043429">
    <property type="entry name" value="ArtM/GltK/GlnP/TcyL/YhdX-like"/>
</dbReference>
<dbReference type="Pfam" id="PF00528">
    <property type="entry name" value="BPD_transp_1"/>
    <property type="match status" value="1"/>
</dbReference>
<dbReference type="GO" id="GO:0022857">
    <property type="term" value="F:transmembrane transporter activity"/>
    <property type="evidence" value="ECO:0007669"/>
    <property type="project" value="InterPro"/>
</dbReference>
<dbReference type="PROSITE" id="PS50928">
    <property type="entry name" value="ABC_TM1"/>
    <property type="match status" value="1"/>
</dbReference>
<keyword evidence="5 9" id="KW-0812">Transmembrane</keyword>
<keyword evidence="4" id="KW-1003">Cell membrane</keyword>
<organism evidence="11 12">
    <name type="scientific">Vibrio spartinae</name>
    <dbReference type="NCBI Taxonomy" id="1918945"/>
    <lineage>
        <taxon>Bacteria</taxon>
        <taxon>Pseudomonadati</taxon>
        <taxon>Pseudomonadota</taxon>
        <taxon>Gammaproteobacteria</taxon>
        <taxon>Vibrionales</taxon>
        <taxon>Vibrionaceae</taxon>
        <taxon>Vibrio</taxon>
    </lineage>
</organism>
<keyword evidence="8 9" id="KW-0472">Membrane</keyword>
<keyword evidence="7 9" id="KW-1133">Transmembrane helix</keyword>
<feature type="transmembrane region" description="Helical" evidence="9">
    <location>
        <begin position="161"/>
        <end position="183"/>
    </location>
</feature>
<keyword evidence="3 9" id="KW-0813">Transport</keyword>
<dbReference type="InterPro" id="IPR010065">
    <property type="entry name" value="AA_ABC_transptr_permease_3TM"/>
</dbReference>
<accession>A0A1N6M5C3</accession>
<feature type="transmembrane region" description="Helical" evidence="9">
    <location>
        <begin position="124"/>
        <end position="141"/>
    </location>
</feature>
<feature type="transmembrane region" description="Helical" evidence="9">
    <location>
        <begin position="334"/>
        <end position="354"/>
    </location>
</feature>
<evidence type="ECO:0000256" key="9">
    <source>
        <dbReference type="RuleBase" id="RU363032"/>
    </source>
</evidence>
<dbReference type="InterPro" id="IPR035906">
    <property type="entry name" value="MetI-like_sf"/>
</dbReference>
<dbReference type="PANTHER" id="PTHR30614:SF41">
    <property type="entry name" value="INNER MEMBRANE AMINO-ACID ABC TRANSPORTER PERMEASE PROTEIN YHDY"/>
    <property type="match status" value="1"/>
</dbReference>
<evidence type="ECO:0000259" key="10">
    <source>
        <dbReference type="PROSITE" id="PS50928"/>
    </source>
</evidence>
<feature type="transmembrane region" description="Helical" evidence="9">
    <location>
        <begin position="304"/>
        <end position="322"/>
    </location>
</feature>
<dbReference type="SUPFAM" id="SSF161098">
    <property type="entry name" value="MetI-like"/>
    <property type="match status" value="1"/>
</dbReference>
<dbReference type="CDD" id="cd06261">
    <property type="entry name" value="TM_PBP2"/>
    <property type="match status" value="1"/>
</dbReference>
<feature type="transmembrane region" description="Helical" evidence="9">
    <location>
        <begin position="100"/>
        <end position="117"/>
    </location>
</feature>
<name>A0A1N6M5C3_9VIBR</name>